<proteinExistence type="predicted"/>
<dbReference type="Gene3D" id="3.40.50.150">
    <property type="entry name" value="Vaccinia Virus protein VP39"/>
    <property type="match status" value="1"/>
</dbReference>
<evidence type="ECO:0000313" key="2">
    <source>
        <dbReference type="EMBL" id="WUS54238.1"/>
    </source>
</evidence>
<reference evidence="2 3" key="1">
    <citation type="submission" date="2022-10" db="EMBL/GenBank/DDBJ databases">
        <title>The complete genomes of actinobacterial strains from the NBC collection.</title>
        <authorList>
            <person name="Joergensen T.S."/>
            <person name="Alvarez Arevalo M."/>
            <person name="Sterndorff E.B."/>
            <person name="Faurdal D."/>
            <person name="Vuksanovic O."/>
            <person name="Mourched A.-S."/>
            <person name="Charusanti P."/>
            <person name="Shaw S."/>
            <person name="Blin K."/>
            <person name="Weber T."/>
        </authorList>
    </citation>
    <scope>NUCLEOTIDE SEQUENCE [LARGE SCALE GENOMIC DNA]</scope>
    <source>
        <strain evidence="2 3">NBC_01247</strain>
    </source>
</reference>
<evidence type="ECO:0000259" key="1">
    <source>
        <dbReference type="Pfam" id="PF08241"/>
    </source>
</evidence>
<dbReference type="InterPro" id="IPR029063">
    <property type="entry name" value="SAM-dependent_MTases_sf"/>
</dbReference>
<organism evidence="2 3">
    <name type="scientific">Kitasatospora herbaricolor</name>
    <dbReference type="NCBI Taxonomy" id="68217"/>
    <lineage>
        <taxon>Bacteria</taxon>
        <taxon>Bacillati</taxon>
        <taxon>Actinomycetota</taxon>
        <taxon>Actinomycetes</taxon>
        <taxon>Kitasatosporales</taxon>
        <taxon>Streptomycetaceae</taxon>
        <taxon>Kitasatospora</taxon>
    </lineage>
</organism>
<dbReference type="PANTHER" id="PTHR43591:SF110">
    <property type="entry name" value="RHODANESE DOMAIN-CONTAINING PROTEIN"/>
    <property type="match status" value="1"/>
</dbReference>
<dbReference type="GO" id="GO:0008168">
    <property type="term" value="F:methyltransferase activity"/>
    <property type="evidence" value="ECO:0007669"/>
    <property type="project" value="UniProtKB-KW"/>
</dbReference>
<keyword evidence="3" id="KW-1185">Reference proteome</keyword>
<gene>
    <name evidence="2" type="ORF">OG469_01195</name>
</gene>
<sequence>MDVVGTGYGEALFEPWKPGEGERIDLGSMAYDTFTRARLLALGAGPGTRCLDIGAGTGTIARWLATEAGADEVLAVDRDVRFLEPYAGGALRTLAADVTEPGFAPGRFDIVHARFVLMHLPEHRRVAARLCELLNPGGRLVLGDAVDLTTAAPPDTPYRLAMRAMWQALRSTIGTDVSWTPEYPRLLRDLGLTQVGAEIQVPELTAGSPIGAFWLETWERTREAMLATGLVDAGLLAEAGESIASGTVADLSPGLLTAWGRRP</sequence>
<dbReference type="CDD" id="cd02440">
    <property type="entry name" value="AdoMet_MTases"/>
    <property type="match status" value="1"/>
</dbReference>
<dbReference type="InterPro" id="IPR013216">
    <property type="entry name" value="Methyltransf_11"/>
</dbReference>
<dbReference type="GO" id="GO:0032259">
    <property type="term" value="P:methylation"/>
    <property type="evidence" value="ECO:0007669"/>
    <property type="project" value="UniProtKB-KW"/>
</dbReference>
<protein>
    <submittedName>
        <fullName evidence="2">Class I SAM-dependent methyltransferase</fullName>
    </submittedName>
</protein>
<evidence type="ECO:0000313" key="3">
    <source>
        <dbReference type="Proteomes" id="UP001432014"/>
    </source>
</evidence>
<dbReference type="EMBL" id="CP108482">
    <property type="protein sequence ID" value="WUS54238.1"/>
    <property type="molecule type" value="Genomic_DNA"/>
</dbReference>
<feature type="domain" description="Methyltransferase type 11" evidence="1">
    <location>
        <begin position="51"/>
        <end position="142"/>
    </location>
</feature>
<dbReference type="SUPFAM" id="SSF53335">
    <property type="entry name" value="S-adenosyl-L-methionine-dependent methyltransferases"/>
    <property type="match status" value="1"/>
</dbReference>
<keyword evidence="2" id="KW-0489">Methyltransferase</keyword>
<dbReference type="Proteomes" id="UP001432014">
    <property type="component" value="Chromosome"/>
</dbReference>
<dbReference type="RefSeq" id="WP_329492852.1">
    <property type="nucleotide sequence ID" value="NZ_CP108460.1"/>
</dbReference>
<name>A0ABZ1W084_9ACTN</name>
<accession>A0ABZ1W084</accession>
<dbReference type="PANTHER" id="PTHR43591">
    <property type="entry name" value="METHYLTRANSFERASE"/>
    <property type="match status" value="1"/>
</dbReference>
<dbReference type="Pfam" id="PF08241">
    <property type="entry name" value="Methyltransf_11"/>
    <property type="match status" value="1"/>
</dbReference>
<keyword evidence="2" id="KW-0808">Transferase</keyword>